<evidence type="ECO:0000256" key="1">
    <source>
        <dbReference type="SAM" id="MobiDB-lite"/>
    </source>
</evidence>
<dbReference type="EMBL" id="VEVO01000021">
    <property type="protein sequence ID" value="KAF0024105.1"/>
    <property type="molecule type" value="Genomic_DNA"/>
</dbReference>
<name>A0A6A4RV57_SCOMX</name>
<gene>
    <name evidence="2" type="ORF">F2P81_022907</name>
</gene>
<feature type="region of interest" description="Disordered" evidence="1">
    <location>
        <begin position="1"/>
        <end position="67"/>
    </location>
</feature>
<organism evidence="2 3">
    <name type="scientific">Scophthalmus maximus</name>
    <name type="common">Turbot</name>
    <name type="synonym">Psetta maxima</name>
    <dbReference type="NCBI Taxonomy" id="52904"/>
    <lineage>
        <taxon>Eukaryota</taxon>
        <taxon>Metazoa</taxon>
        <taxon>Chordata</taxon>
        <taxon>Craniata</taxon>
        <taxon>Vertebrata</taxon>
        <taxon>Euteleostomi</taxon>
        <taxon>Actinopterygii</taxon>
        <taxon>Neopterygii</taxon>
        <taxon>Teleostei</taxon>
        <taxon>Neoteleostei</taxon>
        <taxon>Acanthomorphata</taxon>
        <taxon>Carangaria</taxon>
        <taxon>Pleuronectiformes</taxon>
        <taxon>Pleuronectoidei</taxon>
        <taxon>Scophthalmidae</taxon>
        <taxon>Scophthalmus</taxon>
    </lineage>
</organism>
<dbReference type="AlphaFoldDB" id="A0A6A4RV57"/>
<comment type="caution">
    <text evidence="2">The sequence shown here is derived from an EMBL/GenBank/DDBJ whole genome shotgun (WGS) entry which is preliminary data.</text>
</comment>
<feature type="compositionally biased region" description="Basic and acidic residues" evidence="1">
    <location>
        <begin position="25"/>
        <end position="44"/>
    </location>
</feature>
<dbReference type="Proteomes" id="UP000438429">
    <property type="component" value="Unassembled WGS sequence"/>
</dbReference>
<sequence length="162" mass="18607">MMATTRGEKESTGGEPTPTNSVLRAGERERERERETTRHQEVKKLKTSSNQKPEDHGPAEEPSAVVERFPCEAEAHVESERVRFRVKRSDQSGRCQHSLAALRPGVRMAARRGVLQSRISPSIRHRLPLDETLNVRAAVRRRDPLRHLRGRDRKWTRDNTGF</sequence>
<proteinExistence type="predicted"/>
<accession>A0A6A4RV57</accession>
<evidence type="ECO:0000313" key="2">
    <source>
        <dbReference type="EMBL" id="KAF0024105.1"/>
    </source>
</evidence>
<protein>
    <submittedName>
        <fullName evidence="2">Uncharacterized protein</fullName>
    </submittedName>
</protein>
<reference evidence="2 3" key="1">
    <citation type="submission" date="2019-06" db="EMBL/GenBank/DDBJ databases">
        <title>Draft genomes of female and male turbot (Scophthalmus maximus).</title>
        <authorList>
            <person name="Xu H."/>
            <person name="Xu X.-W."/>
            <person name="Shao C."/>
            <person name="Chen S."/>
        </authorList>
    </citation>
    <scope>NUCLEOTIDE SEQUENCE [LARGE SCALE GENOMIC DNA]</scope>
    <source>
        <strain evidence="2">Ysfricsl-2016a</strain>
        <tissue evidence="2">Blood</tissue>
    </source>
</reference>
<evidence type="ECO:0000313" key="3">
    <source>
        <dbReference type="Proteomes" id="UP000438429"/>
    </source>
</evidence>
<feature type="compositionally biased region" description="Basic and acidic residues" evidence="1">
    <location>
        <begin position="1"/>
        <end position="12"/>
    </location>
</feature>